<dbReference type="AlphaFoldDB" id="A0A9W5Y631"/>
<organism evidence="1 2">
    <name type="scientific">Clostridium folliculivorans</name>
    <dbReference type="NCBI Taxonomy" id="2886038"/>
    <lineage>
        <taxon>Bacteria</taxon>
        <taxon>Bacillati</taxon>
        <taxon>Bacillota</taxon>
        <taxon>Clostridia</taxon>
        <taxon>Eubacteriales</taxon>
        <taxon>Clostridiaceae</taxon>
        <taxon>Clostridium</taxon>
    </lineage>
</organism>
<dbReference type="Proteomes" id="UP001057868">
    <property type="component" value="Unassembled WGS sequence"/>
</dbReference>
<protein>
    <recommendedName>
        <fullName evidence="3">Capsular biosynthesis protein</fullName>
    </recommendedName>
</protein>
<name>A0A9W5Y631_9CLOT</name>
<proteinExistence type="predicted"/>
<dbReference type="RefSeq" id="WP_261854098.1">
    <property type="nucleotide sequence ID" value="NZ_BQXY01000010.1"/>
</dbReference>
<dbReference type="EMBL" id="BQXY01000010">
    <property type="protein sequence ID" value="GKU27229.1"/>
    <property type="molecule type" value="Genomic_DNA"/>
</dbReference>
<evidence type="ECO:0000313" key="1">
    <source>
        <dbReference type="EMBL" id="GKU27229.1"/>
    </source>
</evidence>
<evidence type="ECO:0008006" key="3">
    <source>
        <dbReference type="Google" id="ProtNLM"/>
    </source>
</evidence>
<dbReference type="Gene3D" id="3.40.50.2000">
    <property type="entry name" value="Glycogen Phosphorylase B"/>
    <property type="match status" value="2"/>
</dbReference>
<reference evidence="1" key="1">
    <citation type="journal article" date="2023" name="Int. J. Syst. Evol. Microbiol.">
        <title>&lt;i&gt;Clostridium folliculivorans&lt;/i&gt; sp. nov., isolated from soil samples of an organic paddy in Japan.</title>
        <authorList>
            <person name="Tazawa J."/>
            <person name="Kobayashi H."/>
            <person name="Tanizawa Y."/>
            <person name="Uchino A."/>
            <person name="Tanaka F."/>
            <person name="Urashima Y."/>
            <person name="Miura S."/>
            <person name="Sakamoto M."/>
            <person name="Ohkuma M."/>
            <person name="Tohno M."/>
        </authorList>
    </citation>
    <scope>NUCLEOTIDE SEQUENCE</scope>
    <source>
        <strain evidence="1">D1-1</strain>
    </source>
</reference>
<gene>
    <name evidence="1" type="ORF">CFOLD11_40560</name>
</gene>
<comment type="caution">
    <text evidence="1">The sequence shown here is derived from an EMBL/GenBank/DDBJ whole genome shotgun (WGS) entry which is preliminary data.</text>
</comment>
<keyword evidence="2" id="KW-1185">Reference proteome</keyword>
<sequence>MKKICILSTVNLKHMTLISLYTDYFDIKDIKYDIICVDKYGNYEKNNANNFYAYNLKIERDWPKYKKIIEYIKFKNYAQSIMEENQYDFIIVWNTYTALLFNRFLRKRMKNKYCFNIRDYAHEKNKIVFKLVRSLINKAAFTTISSKGYRKFLPEGKYITIHSFNKSILSKCMPKERKELGKKPIRISFIGYVRFFDIDKRFIDAFGNDSRFKIQYYGEGSKELEKYAIDKGYLNMEFRGRFEPQETENFINNTDVINNLYGVGKIALDTAISIKTYYAAYMRMPILVFDNTFMKDITTKYNFGYAVKEDMSNLANNFYEWYSKYDFEKLAIGCNNFIKEAQQENTIFIETLDYYFLN</sequence>
<dbReference type="SUPFAM" id="SSF53756">
    <property type="entry name" value="UDP-Glycosyltransferase/glycogen phosphorylase"/>
    <property type="match status" value="1"/>
</dbReference>
<accession>A0A9W5Y631</accession>
<evidence type="ECO:0000313" key="2">
    <source>
        <dbReference type="Proteomes" id="UP001057868"/>
    </source>
</evidence>